<organism evidence="1 2">
    <name type="scientific">Ditylenchus dipsaci</name>
    <dbReference type="NCBI Taxonomy" id="166011"/>
    <lineage>
        <taxon>Eukaryota</taxon>
        <taxon>Metazoa</taxon>
        <taxon>Ecdysozoa</taxon>
        <taxon>Nematoda</taxon>
        <taxon>Chromadorea</taxon>
        <taxon>Rhabditida</taxon>
        <taxon>Tylenchina</taxon>
        <taxon>Tylenchomorpha</taxon>
        <taxon>Sphaerularioidea</taxon>
        <taxon>Anguinidae</taxon>
        <taxon>Anguininae</taxon>
        <taxon>Ditylenchus</taxon>
    </lineage>
</organism>
<protein>
    <submittedName>
        <fullName evidence="2">Uncharacterized protein</fullName>
    </submittedName>
</protein>
<reference evidence="2" key="1">
    <citation type="submission" date="2022-11" db="UniProtKB">
        <authorList>
            <consortium name="WormBaseParasite"/>
        </authorList>
    </citation>
    <scope>IDENTIFICATION</scope>
</reference>
<evidence type="ECO:0000313" key="2">
    <source>
        <dbReference type="WBParaSite" id="jg22539"/>
    </source>
</evidence>
<keyword evidence="1" id="KW-1185">Reference proteome</keyword>
<proteinExistence type="predicted"/>
<name>A0A915DQR8_9BILA</name>
<sequence length="134" mass="15470">MAFCDLILLSVSFDSALPQEKKRRIKMLNPRGGHTRYFCLVRPGAASREEAKNKDAKPKWWPYKSVSFDSALPQEKKRRIKMLNPRGGHTSLSRSTRCCLKRRSDESRCLTRVVVIRGTKYIKIQQIDAQLDCT</sequence>
<evidence type="ECO:0000313" key="1">
    <source>
        <dbReference type="Proteomes" id="UP000887574"/>
    </source>
</evidence>
<dbReference type="Proteomes" id="UP000887574">
    <property type="component" value="Unplaced"/>
</dbReference>
<accession>A0A915DQR8</accession>
<dbReference type="WBParaSite" id="jg22539">
    <property type="protein sequence ID" value="jg22539"/>
    <property type="gene ID" value="jg22539"/>
</dbReference>
<dbReference type="AlphaFoldDB" id="A0A915DQR8"/>